<name>A0A3B1DLV8_9ZZZZ</name>
<reference evidence="2" key="1">
    <citation type="submission" date="2018-06" db="EMBL/GenBank/DDBJ databases">
        <authorList>
            <person name="Zhirakovskaya E."/>
        </authorList>
    </citation>
    <scope>NUCLEOTIDE SEQUENCE</scope>
</reference>
<keyword evidence="1" id="KW-0472">Membrane</keyword>
<dbReference type="AlphaFoldDB" id="A0A3B1DLV8"/>
<feature type="non-terminal residue" evidence="2">
    <location>
        <position position="66"/>
    </location>
</feature>
<proteinExistence type="predicted"/>
<accession>A0A3B1DLV8</accession>
<keyword evidence="1" id="KW-0812">Transmembrane</keyword>
<protein>
    <submittedName>
        <fullName evidence="2">Uncharacterized protein</fullName>
    </submittedName>
</protein>
<feature type="transmembrane region" description="Helical" evidence="1">
    <location>
        <begin position="6"/>
        <end position="26"/>
    </location>
</feature>
<organism evidence="2">
    <name type="scientific">hydrothermal vent metagenome</name>
    <dbReference type="NCBI Taxonomy" id="652676"/>
    <lineage>
        <taxon>unclassified sequences</taxon>
        <taxon>metagenomes</taxon>
        <taxon>ecological metagenomes</taxon>
    </lineage>
</organism>
<dbReference type="EMBL" id="UOGK01000094">
    <property type="protein sequence ID" value="VAX37018.1"/>
    <property type="molecule type" value="Genomic_DNA"/>
</dbReference>
<keyword evidence="1" id="KW-1133">Transmembrane helix</keyword>
<sequence>MLDIFLGGIAAWFTIPAVVGTLYFVLQLVLMEAGGDMDGDFDTDIDTSIGHDGGHEFKVLSLQTVS</sequence>
<gene>
    <name evidence="2" type="ORF">MNBD_PLANCTO03-1326</name>
</gene>
<evidence type="ECO:0000256" key="1">
    <source>
        <dbReference type="SAM" id="Phobius"/>
    </source>
</evidence>
<evidence type="ECO:0000313" key="2">
    <source>
        <dbReference type="EMBL" id="VAX37018.1"/>
    </source>
</evidence>